<comment type="caution">
    <text evidence="9">The sequence shown here is derived from an EMBL/GenBank/DDBJ whole genome shotgun (WGS) entry which is preliminary data.</text>
</comment>
<evidence type="ECO:0000256" key="5">
    <source>
        <dbReference type="ARBA" id="ARBA00022857"/>
    </source>
</evidence>
<evidence type="ECO:0000313" key="11">
    <source>
        <dbReference type="Proteomes" id="UP000070422"/>
    </source>
</evidence>
<evidence type="ECO:0000313" key="9">
    <source>
        <dbReference type="EMBL" id="KXB36824.1"/>
    </source>
</evidence>
<reference evidence="9 11" key="1">
    <citation type="submission" date="2016-01" db="EMBL/GenBank/DDBJ databases">
        <authorList>
            <person name="Oliw E.H."/>
        </authorList>
    </citation>
    <scope>NUCLEOTIDE SEQUENCE [LARGE SCALE GENOMIC DNA]</scope>
    <source>
        <strain evidence="9 11">KA00635</strain>
    </source>
</reference>
<evidence type="ECO:0000256" key="3">
    <source>
        <dbReference type="ARBA" id="ARBA00012856"/>
    </source>
</evidence>
<keyword evidence="6 7" id="KW-0560">Oxidoreductase</keyword>
<dbReference type="PRINTS" id="PR00070">
    <property type="entry name" value="DHFR"/>
</dbReference>
<dbReference type="UniPathway" id="UPA00077">
    <property type="reaction ID" value="UER00158"/>
</dbReference>
<dbReference type="PROSITE" id="PS51330">
    <property type="entry name" value="DHFR_2"/>
    <property type="match status" value="1"/>
</dbReference>
<evidence type="ECO:0000256" key="1">
    <source>
        <dbReference type="ARBA" id="ARBA00004903"/>
    </source>
</evidence>
<protein>
    <recommendedName>
        <fullName evidence="3 7">Dihydrofolate reductase</fullName>
        <ecNumber evidence="3 7">1.5.1.3</ecNumber>
    </recommendedName>
</protein>
<dbReference type="Pfam" id="PF00186">
    <property type="entry name" value="DHFR_1"/>
    <property type="match status" value="1"/>
</dbReference>
<dbReference type="Gene3D" id="3.40.430.10">
    <property type="entry name" value="Dihydrofolate Reductase, subunit A"/>
    <property type="match status" value="1"/>
</dbReference>
<dbReference type="CDD" id="cd00209">
    <property type="entry name" value="DHFR"/>
    <property type="match status" value="1"/>
</dbReference>
<dbReference type="GO" id="GO:0004146">
    <property type="term" value="F:dihydrofolate reductase activity"/>
    <property type="evidence" value="ECO:0007669"/>
    <property type="project" value="UniProtKB-EC"/>
</dbReference>
<dbReference type="SUPFAM" id="SSF53597">
    <property type="entry name" value="Dihydrofolate reductase-like"/>
    <property type="match status" value="1"/>
</dbReference>
<dbReference type="AlphaFoldDB" id="A0A133Y0W8"/>
<dbReference type="GO" id="GO:0046654">
    <property type="term" value="P:tetrahydrofolate biosynthetic process"/>
    <property type="evidence" value="ECO:0007669"/>
    <property type="project" value="UniProtKB-UniPathway"/>
</dbReference>
<keyword evidence="4 7" id="KW-0554">One-carbon metabolism</keyword>
<gene>
    <name evidence="10" type="ORF">CYJ27_04680</name>
    <name evidence="9" type="ORF">HMPREF3187_00712</name>
</gene>
<dbReference type="GO" id="GO:0050661">
    <property type="term" value="F:NADP binding"/>
    <property type="evidence" value="ECO:0007669"/>
    <property type="project" value="InterPro"/>
</dbReference>
<dbReference type="PATRIC" id="fig|87541.4.peg.711"/>
<evidence type="ECO:0000259" key="8">
    <source>
        <dbReference type="PROSITE" id="PS51330"/>
    </source>
</evidence>
<dbReference type="GO" id="GO:0046452">
    <property type="term" value="P:dihydrofolate metabolic process"/>
    <property type="evidence" value="ECO:0007669"/>
    <property type="project" value="TreeGrafter"/>
</dbReference>
<dbReference type="RefSeq" id="WP_060936697.1">
    <property type="nucleotide sequence ID" value="NZ_JASOZP010000002.1"/>
</dbReference>
<dbReference type="EMBL" id="LSCQ01000037">
    <property type="protein sequence ID" value="KXB36824.1"/>
    <property type="molecule type" value="Genomic_DNA"/>
</dbReference>
<dbReference type="InterPro" id="IPR012259">
    <property type="entry name" value="DHFR"/>
</dbReference>
<evidence type="ECO:0000313" key="12">
    <source>
        <dbReference type="Proteomes" id="UP000234775"/>
    </source>
</evidence>
<comment type="function">
    <text evidence="7">Key enzyme in folate metabolism. Catalyzes an essential reaction for de novo glycine and purine synthesis, and for DNA precursor synthesis.</text>
</comment>
<evidence type="ECO:0000256" key="4">
    <source>
        <dbReference type="ARBA" id="ARBA00022563"/>
    </source>
</evidence>
<dbReference type="InterPro" id="IPR024072">
    <property type="entry name" value="DHFR-like_dom_sf"/>
</dbReference>
<dbReference type="PANTHER" id="PTHR48069:SF3">
    <property type="entry name" value="DIHYDROFOLATE REDUCTASE"/>
    <property type="match status" value="1"/>
</dbReference>
<name>A0A133Y0W8_9LACT</name>
<evidence type="ECO:0000313" key="10">
    <source>
        <dbReference type="EMBL" id="PKY91373.1"/>
    </source>
</evidence>
<dbReference type="EC" id="1.5.1.3" evidence="3 7"/>
<dbReference type="STRING" id="87541.AWM71_07230"/>
<sequence length="170" mass="20045">MLTAIWAHAKNGIIGKDNALPWSLPNDMRFFKQQTLGKSVVMGRRTFESMGCRPLPHRTNYVLTQEEDFKATWEGKFDNLQVITDKQTILTLQEKEEVMVIGGATIYRLFWEDFDQLLITNIQEDIEGDTQFLPDLQDFECYKVEEGQQDEKNLLIHQFEFWRRKENPKP</sequence>
<dbReference type="GO" id="GO:0046655">
    <property type="term" value="P:folic acid metabolic process"/>
    <property type="evidence" value="ECO:0007669"/>
    <property type="project" value="TreeGrafter"/>
</dbReference>
<dbReference type="GO" id="GO:0006730">
    <property type="term" value="P:one-carbon metabolic process"/>
    <property type="evidence" value="ECO:0007669"/>
    <property type="project" value="UniProtKB-KW"/>
</dbReference>
<evidence type="ECO:0000256" key="7">
    <source>
        <dbReference type="PIRNR" id="PIRNR000194"/>
    </source>
</evidence>
<organism evidence="9 11">
    <name type="scientific">Aerococcus christensenii</name>
    <dbReference type="NCBI Taxonomy" id="87541"/>
    <lineage>
        <taxon>Bacteria</taxon>
        <taxon>Bacillati</taxon>
        <taxon>Bacillota</taxon>
        <taxon>Bacilli</taxon>
        <taxon>Lactobacillales</taxon>
        <taxon>Aerococcaceae</taxon>
        <taxon>Aerococcus</taxon>
    </lineage>
</organism>
<dbReference type="InterPro" id="IPR001796">
    <property type="entry name" value="DHFR_dom"/>
</dbReference>
<proteinExistence type="inferred from homology"/>
<dbReference type="EMBL" id="PKGZ01000003">
    <property type="protein sequence ID" value="PKY91373.1"/>
    <property type="molecule type" value="Genomic_DNA"/>
</dbReference>
<reference evidence="10 12" key="2">
    <citation type="submission" date="2017-12" db="EMBL/GenBank/DDBJ databases">
        <title>Phylogenetic diversity of female urinary microbiome.</title>
        <authorList>
            <person name="Thomas-White K."/>
            <person name="Wolfe A.J."/>
        </authorList>
    </citation>
    <scope>NUCLEOTIDE SEQUENCE [LARGE SCALE GENOMIC DNA]</scope>
    <source>
        <strain evidence="10 12">UMB0844</strain>
    </source>
</reference>
<dbReference type="PANTHER" id="PTHR48069">
    <property type="entry name" value="DIHYDROFOLATE REDUCTASE"/>
    <property type="match status" value="1"/>
</dbReference>
<evidence type="ECO:0000256" key="6">
    <source>
        <dbReference type="ARBA" id="ARBA00023002"/>
    </source>
</evidence>
<comment type="catalytic activity">
    <reaction evidence="7">
        <text>(6S)-5,6,7,8-tetrahydrofolate + NADP(+) = 7,8-dihydrofolate + NADPH + H(+)</text>
        <dbReference type="Rhea" id="RHEA:15009"/>
        <dbReference type="ChEBI" id="CHEBI:15378"/>
        <dbReference type="ChEBI" id="CHEBI:57451"/>
        <dbReference type="ChEBI" id="CHEBI:57453"/>
        <dbReference type="ChEBI" id="CHEBI:57783"/>
        <dbReference type="ChEBI" id="CHEBI:58349"/>
        <dbReference type="EC" id="1.5.1.3"/>
    </reaction>
</comment>
<dbReference type="Proteomes" id="UP000234775">
    <property type="component" value="Unassembled WGS sequence"/>
</dbReference>
<keyword evidence="12" id="KW-1185">Reference proteome</keyword>
<feature type="domain" description="DHFR" evidence="8">
    <location>
        <begin position="1"/>
        <end position="164"/>
    </location>
</feature>
<comment type="pathway">
    <text evidence="1 7">Cofactor biosynthesis; tetrahydrofolate biosynthesis; 5,6,7,8-tetrahydrofolate from 7,8-dihydrofolate: step 1/1.</text>
</comment>
<accession>A0A133Y0W8</accession>
<keyword evidence="5 7" id="KW-0521">NADP</keyword>
<dbReference type="Proteomes" id="UP000070422">
    <property type="component" value="Unassembled WGS sequence"/>
</dbReference>
<comment type="similarity">
    <text evidence="2 7">Belongs to the dihydrofolate reductase family.</text>
</comment>
<dbReference type="GO" id="GO:0005829">
    <property type="term" value="C:cytosol"/>
    <property type="evidence" value="ECO:0007669"/>
    <property type="project" value="TreeGrafter"/>
</dbReference>
<evidence type="ECO:0000256" key="2">
    <source>
        <dbReference type="ARBA" id="ARBA00009539"/>
    </source>
</evidence>
<dbReference type="OrthoDB" id="9804315at2"/>
<dbReference type="PIRSF" id="PIRSF000194">
    <property type="entry name" value="DHFR"/>
    <property type="match status" value="1"/>
</dbReference>